<evidence type="ECO:0000259" key="5">
    <source>
        <dbReference type="PROSITE" id="PS51406"/>
    </source>
</evidence>
<keyword evidence="4" id="KW-0732">Signal</keyword>
<evidence type="ECO:0000256" key="3">
    <source>
        <dbReference type="SAM" id="MobiDB-lite"/>
    </source>
</evidence>
<dbReference type="RefSeq" id="XP_035775997.1">
    <property type="nucleotide sequence ID" value="XM_035920104.1"/>
</dbReference>
<protein>
    <recommendedName>
        <fullName evidence="5">Fibrinogen C-terminal domain-containing protein</fullName>
    </recommendedName>
</protein>
<dbReference type="SUPFAM" id="SSF56496">
    <property type="entry name" value="Fibrinogen C-terminal domain-like"/>
    <property type="match status" value="1"/>
</dbReference>
<dbReference type="EnsemblMetazoa" id="AALB001190-RA">
    <property type="protein sequence ID" value="AALB001190-PA"/>
    <property type="gene ID" value="AALB001190"/>
</dbReference>
<dbReference type="KEGG" id="aali:118458008"/>
<dbReference type="Pfam" id="PF00147">
    <property type="entry name" value="Fibrinogen_C"/>
    <property type="match status" value="1"/>
</dbReference>
<evidence type="ECO:0000256" key="1">
    <source>
        <dbReference type="ARBA" id="ARBA00023157"/>
    </source>
</evidence>
<dbReference type="NCBIfam" id="NF040941">
    <property type="entry name" value="GGGWT_bact"/>
    <property type="match status" value="1"/>
</dbReference>
<dbReference type="PANTHER" id="PTHR19143">
    <property type="entry name" value="FIBRINOGEN/TENASCIN/ANGIOPOEITIN"/>
    <property type="match status" value="1"/>
</dbReference>
<dbReference type="GeneID" id="118458008"/>
<sequence>MKLTILFIVVSAALHTGATNKCPQIIDSNQETPPGDGIPGNVLKMLQARFDFIDRKMLDLEAELKEQREEIGRNFSLLHDRSKSDTPKADSTTPARLTEPTTTPKPKGPASCKEVPSNVSGVYLIDVGSNSAPFQVYCEMEKLGGGWIVVQHRFNGSVDFYRNWDQYRDGFGELDSEFWLGLEKMHQITKSRNYELVVEIKDFSEKYGYARYDGFQIGSENEEYRLKTLGSYSGSVGNAMLYYNKGMKFSTKDRDNDASSSTHCAQDREGAWWYGECTYANLNGRYRNAIDMKSMNWFLFQVDYNGLSYSRMMIREL</sequence>
<feature type="coiled-coil region" evidence="2">
    <location>
        <begin position="43"/>
        <end position="70"/>
    </location>
</feature>
<dbReference type="GO" id="GO:0005615">
    <property type="term" value="C:extracellular space"/>
    <property type="evidence" value="ECO:0007669"/>
    <property type="project" value="TreeGrafter"/>
</dbReference>
<feature type="chain" id="PRO_5036451613" description="Fibrinogen C-terminal domain-containing protein" evidence="4">
    <location>
        <begin position="19"/>
        <end position="317"/>
    </location>
</feature>
<evidence type="ECO:0000313" key="6">
    <source>
        <dbReference type="EnsemblMetazoa" id="AALB001190-PA"/>
    </source>
</evidence>
<dbReference type="Gene3D" id="3.90.215.10">
    <property type="entry name" value="Gamma Fibrinogen, chain A, domain 1"/>
    <property type="match status" value="1"/>
</dbReference>
<dbReference type="SMART" id="SM00186">
    <property type="entry name" value="FBG"/>
    <property type="match status" value="1"/>
</dbReference>
<dbReference type="PANTHER" id="PTHR19143:SF327">
    <property type="entry name" value="FI21813P1-RELATED"/>
    <property type="match status" value="1"/>
</dbReference>
<reference evidence="6" key="2">
    <citation type="submission" date="2022-08" db="UniProtKB">
        <authorList>
            <consortium name="EnsemblMetazoa"/>
        </authorList>
    </citation>
    <scope>IDENTIFICATION</scope>
    <source>
        <strain evidence="6">STECLA/ALBI9_A</strain>
    </source>
</reference>
<dbReference type="PROSITE" id="PS51406">
    <property type="entry name" value="FIBRINOGEN_C_2"/>
    <property type="match status" value="1"/>
</dbReference>
<feature type="compositionally biased region" description="Basic and acidic residues" evidence="3">
    <location>
        <begin position="75"/>
        <end position="88"/>
    </location>
</feature>
<name>A0A8W7JBV1_ANOAL</name>
<feature type="region of interest" description="Disordered" evidence="3">
    <location>
        <begin position="75"/>
        <end position="113"/>
    </location>
</feature>
<dbReference type="AlphaFoldDB" id="A0A8W7JBV1"/>
<feature type="compositionally biased region" description="Low complexity" evidence="3">
    <location>
        <begin position="92"/>
        <end position="109"/>
    </location>
</feature>
<feature type="domain" description="Fibrinogen C-terminal" evidence="5">
    <location>
        <begin position="103"/>
        <end position="317"/>
    </location>
</feature>
<keyword evidence="1" id="KW-1015">Disulfide bond</keyword>
<evidence type="ECO:0000256" key="2">
    <source>
        <dbReference type="SAM" id="Coils"/>
    </source>
</evidence>
<organism evidence="6 7">
    <name type="scientific">Anopheles albimanus</name>
    <name type="common">New world malaria mosquito</name>
    <dbReference type="NCBI Taxonomy" id="7167"/>
    <lineage>
        <taxon>Eukaryota</taxon>
        <taxon>Metazoa</taxon>
        <taxon>Ecdysozoa</taxon>
        <taxon>Arthropoda</taxon>
        <taxon>Hexapoda</taxon>
        <taxon>Insecta</taxon>
        <taxon>Pterygota</taxon>
        <taxon>Neoptera</taxon>
        <taxon>Endopterygota</taxon>
        <taxon>Diptera</taxon>
        <taxon>Nematocera</taxon>
        <taxon>Culicoidea</taxon>
        <taxon>Culicidae</taxon>
        <taxon>Anophelinae</taxon>
        <taxon>Anopheles</taxon>
    </lineage>
</organism>
<keyword evidence="2" id="KW-0175">Coiled coil</keyword>
<dbReference type="PROSITE" id="PS00514">
    <property type="entry name" value="FIBRINOGEN_C_1"/>
    <property type="match status" value="1"/>
</dbReference>
<feature type="signal peptide" evidence="4">
    <location>
        <begin position="1"/>
        <end position="18"/>
    </location>
</feature>
<dbReference type="OrthoDB" id="6145874at2759"/>
<dbReference type="InterPro" id="IPR002181">
    <property type="entry name" value="Fibrinogen_a/b/g_C_dom"/>
</dbReference>
<evidence type="ECO:0000256" key="4">
    <source>
        <dbReference type="SAM" id="SignalP"/>
    </source>
</evidence>
<proteinExistence type="predicted"/>
<dbReference type="InterPro" id="IPR050373">
    <property type="entry name" value="Fibrinogen_C-term_domain"/>
</dbReference>
<dbReference type="InterPro" id="IPR014716">
    <property type="entry name" value="Fibrinogen_a/b/g_C_1"/>
</dbReference>
<dbReference type="InterPro" id="IPR036056">
    <property type="entry name" value="Fibrinogen-like_C"/>
</dbReference>
<accession>A0A8W7JBV1</accession>
<reference evidence="6 7" key="1">
    <citation type="journal article" date="2017" name="G3 (Bethesda)">
        <title>The Physical Genome Mapping of Anopheles albimanus Corrected Scaffold Misassemblies and Identified Interarm Rearrangements in Genus Anopheles.</title>
        <authorList>
            <person name="Artemov G.N."/>
            <person name="Peery A.N."/>
            <person name="Jiang X."/>
            <person name="Tu Z."/>
            <person name="Stegniy V.N."/>
            <person name="Sharakhova M.V."/>
            <person name="Sharakhov I.V."/>
        </authorList>
    </citation>
    <scope>NUCLEOTIDE SEQUENCE [LARGE SCALE GENOMIC DNA]</scope>
    <source>
        <strain evidence="6 7">ALBI9_A</strain>
    </source>
</reference>
<dbReference type="Proteomes" id="UP000069272">
    <property type="component" value="Chromosome 2L"/>
</dbReference>
<dbReference type="CDD" id="cd00087">
    <property type="entry name" value="FReD"/>
    <property type="match status" value="1"/>
</dbReference>
<evidence type="ECO:0000313" key="7">
    <source>
        <dbReference type="Proteomes" id="UP000069272"/>
    </source>
</evidence>
<dbReference type="InterPro" id="IPR020837">
    <property type="entry name" value="Fibrinogen_CS"/>
</dbReference>
<keyword evidence="7" id="KW-1185">Reference proteome</keyword>